<name>A0A6G9AGS4_9BACT</name>
<feature type="transmembrane region" description="Helical" evidence="1">
    <location>
        <begin position="324"/>
        <end position="346"/>
    </location>
</feature>
<feature type="transmembrane region" description="Helical" evidence="1">
    <location>
        <begin position="209"/>
        <end position="225"/>
    </location>
</feature>
<feature type="transmembrane region" description="Helical" evidence="1">
    <location>
        <begin position="160"/>
        <end position="178"/>
    </location>
</feature>
<accession>A0A6G9AGS4</accession>
<keyword evidence="1" id="KW-0812">Transmembrane</keyword>
<organism evidence="2 3">
    <name type="scientific">Spirosoma aureum</name>
    <dbReference type="NCBI Taxonomy" id="2692134"/>
    <lineage>
        <taxon>Bacteria</taxon>
        <taxon>Pseudomonadati</taxon>
        <taxon>Bacteroidota</taxon>
        <taxon>Cytophagia</taxon>
        <taxon>Cytophagales</taxon>
        <taxon>Cytophagaceae</taxon>
        <taxon>Spirosoma</taxon>
    </lineage>
</organism>
<reference evidence="2 3" key="1">
    <citation type="submission" date="2020-03" db="EMBL/GenBank/DDBJ databases">
        <authorList>
            <person name="Kim M.K."/>
        </authorList>
    </citation>
    <scope>NUCLEOTIDE SEQUENCE [LARGE SCALE GENOMIC DNA]</scope>
    <source>
        <strain evidence="2 3">BT328</strain>
    </source>
</reference>
<feature type="transmembrane region" description="Helical" evidence="1">
    <location>
        <begin position="353"/>
        <end position="375"/>
    </location>
</feature>
<keyword evidence="1" id="KW-1133">Transmembrane helix</keyword>
<feature type="transmembrane region" description="Helical" evidence="1">
    <location>
        <begin position="237"/>
        <end position="255"/>
    </location>
</feature>
<feature type="transmembrane region" description="Helical" evidence="1">
    <location>
        <begin position="299"/>
        <end position="318"/>
    </location>
</feature>
<feature type="transmembrane region" description="Helical" evidence="1">
    <location>
        <begin position="107"/>
        <end position="125"/>
    </location>
</feature>
<evidence type="ECO:0000313" key="3">
    <source>
        <dbReference type="Proteomes" id="UP000501802"/>
    </source>
</evidence>
<keyword evidence="3" id="KW-1185">Reference proteome</keyword>
<feature type="transmembrane region" description="Helical" evidence="1">
    <location>
        <begin position="6"/>
        <end position="26"/>
    </location>
</feature>
<evidence type="ECO:0008006" key="4">
    <source>
        <dbReference type="Google" id="ProtNLM"/>
    </source>
</evidence>
<dbReference type="KEGG" id="spib:G8759_03000"/>
<sequence length="559" mass="63388">MPHFDTYPTLYWFPVYALCWVLIWVATRHQINQRLFVALALLMLFLLRLPSIVFDYEINPDESQMITQALTLRHDPVYFRSVDGTTGGPLDSYFLILPSFLGLPFDYITAHLTAYALIAVCLWLLFKTAKLWFSEKAARLALLPFVFMLGLTQNGDFLHYNSELIALLLLSWSYYLYATQLTQRVPSLFRISLIGLLLGMVPFGKLQAVPLAAVVGLFVGIDVLIRRSLSIPAKIGRLAVLGAAGVAFPVLVIILTRLNGVYDDFITFYIVGNFRYAGNTNQWQSLMRLPDFFQKGSEFDWLVKFVALIGIGGLVMAFRRKVQLSINSIQIGGFVGLLLLATLFAITRTGSEYVHYLYFLTGPLLFILAFGWQQLPVVERTGLWVAMISTGVFLLLFGVQTGQRFLQKVPVNPYSSENQAGWAVQQSPVAKEVLKYARPGEKLAVWGWRCDYYIQTQMPQGVAENHTIRSAFNHPMLADYQKRYVSDFKRSVPPVFVDAVGSQNLWMNDRKTQGHELIKPLGQFVNAHYKYVGLVNDTRIYIRNDRIKGLSSDSQPESH</sequence>
<dbReference type="Proteomes" id="UP000501802">
    <property type="component" value="Chromosome"/>
</dbReference>
<feature type="transmembrane region" description="Helical" evidence="1">
    <location>
        <begin position="381"/>
        <end position="399"/>
    </location>
</feature>
<dbReference type="EMBL" id="CP050063">
    <property type="protein sequence ID" value="QIP11672.1"/>
    <property type="molecule type" value="Genomic_DNA"/>
</dbReference>
<dbReference type="RefSeq" id="WP_167205080.1">
    <property type="nucleotide sequence ID" value="NZ_CP050063.1"/>
</dbReference>
<dbReference type="AlphaFoldDB" id="A0A6G9AGS4"/>
<gene>
    <name evidence="2" type="ORF">G8759_03000</name>
</gene>
<evidence type="ECO:0000313" key="2">
    <source>
        <dbReference type="EMBL" id="QIP11672.1"/>
    </source>
</evidence>
<feature type="transmembrane region" description="Helical" evidence="1">
    <location>
        <begin position="35"/>
        <end position="54"/>
    </location>
</feature>
<evidence type="ECO:0000256" key="1">
    <source>
        <dbReference type="SAM" id="Phobius"/>
    </source>
</evidence>
<proteinExistence type="predicted"/>
<protein>
    <recommendedName>
        <fullName evidence="4">Glycosyltransferase RgtA/B/C/D-like domain-containing protein</fullName>
    </recommendedName>
</protein>
<keyword evidence="1" id="KW-0472">Membrane</keyword>